<reference evidence="1" key="1">
    <citation type="submission" date="2021-01" db="EMBL/GenBank/DDBJ databases">
        <authorList>
            <person name="Corre E."/>
            <person name="Pelletier E."/>
            <person name="Niang G."/>
            <person name="Scheremetjew M."/>
            <person name="Finn R."/>
            <person name="Kale V."/>
            <person name="Holt S."/>
            <person name="Cochrane G."/>
            <person name="Meng A."/>
            <person name="Brown T."/>
            <person name="Cohen L."/>
        </authorList>
    </citation>
    <scope>NUCLEOTIDE SEQUENCE</scope>
    <source>
        <strain evidence="1">S3</strain>
    </source>
</reference>
<accession>A0A7S3MYI8</accession>
<organism evidence="1">
    <name type="scientific">Strombidium inclinatum</name>
    <dbReference type="NCBI Taxonomy" id="197538"/>
    <lineage>
        <taxon>Eukaryota</taxon>
        <taxon>Sar</taxon>
        <taxon>Alveolata</taxon>
        <taxon>Ciliophora</taxon>
        <taxon>Intramacronucleata</taxon>
        <taxon>Spirotrichea</taxon>
        <taxon>Oligotrichia</taxon>
        <taxon>Strombidiidae</taxon>
        <taxon>Strombidium</taxon>
    </lineage>
</organism>
<dbReference type="EMBL" id="HBIH01021380">
    <property type="protein sequence ID" value="CAE0327825.1"/>
    <property type="molecule type" value="Transcribed_RNA"/>
</dbReference>
<gene>
    <name evidence="1" type="ORF">SINC0208_LOCUS8452</name>
</gene>
<dbReference type="AlphaFoldDB" id="A0A7S3MYI8"/>
<sequence length="146" mass="16438">MNLLHFHNTEAFVVIRVSLEDHSTLLQVLLVKGLLFQLLLFLVAVVRVVEGLELEGEEEGRTSFVFGKEVDDAVELVHYQFADHEAEADALSVQLLLLVFDRTEQLEQFRLVLLLDAHAGVHDSNTKEGLLRPCSLLRLATSLVLH</sequence>
<name>A0A7S3MYI8_9SPIT</name>
<evidence type="ECO:0000313" key="1">
    <source>
        <dbReference type="EMBL" id="CAE0327825.1"/>
    </source>
</evidence>
<protein>
    <submittedName>
        <fullName evidence="1">Uncharacterized protein</fullName>
    </submittedName>
</protein>
<proteinExistence type="predicted"/>